<evidence type="ECO:0000256" key="1">
    <source>
        <dbReference type="ARBA" id="ARBA00009649"/>
    </source>
</evidence>
<evidence type="ECO:0000259" key="5">
    <source>
        <dbReference type="PROSITE" id="PS50056"/>
    </source>
</evidence>
<proteinExistence type="inferred from homology"/>
<dbReference type="GO" id="GO:0005737">
    <property type="term" value="C:cytoplasm"/>
    <property type="evidence" value="ECO:0007669"/>
    <property type="project" value="EnsemblFungi"/>
</dbReference>
<dbReference type="CDD" id="cd01446">
    <property type="entry name" value="DSP_MapKP"/>
    <property type="match status" value="1"/>
</dbReference>
<dbReference type="Pfam" id="PF00102">
    <property type="entry name" value="Y_phosphatase"/>
    <property type="match status" value="1"/>
</dbReference>
<evidence type="ECO:0000259" key="6">
    <source>
        <dbReference type="PROSITE" id="PS50206"/>
    </source>
</evidence>
<feature type="domain" description="Rhodanese" evidence="6">
    <location>
        <begin position="93"/>
        <end position="217"/>
    </location>
</feature>
<protein>
    <recommendedName>
        <fullName evidence="2">protein-tyrosine-phosphatase</fullName>
        <ecNumber evidence="2">3.1.3.48</ecNumber>
    </recommendedName>
</protein>
<feature type="compositionally biased region" description="Low complexity" evidence="3">
    <location>
        <begin position="456"/>
        <end position="465"/>
    </location>
</feature>
<dbReference type="AlphaFoldDB" id="H2B265"/>
<evidence type="ECO:0000259" key="4">
    <source>
        <dbReference type="PROSITE" id="PS50055"/>
    </source>
</evidence>
<dbReference type="GeneID" id="13886923"/>
<dbReference type="EMBL" id="HE650832">
    <property type="protein sequence ID" value="CCF60715.1"/>
    <property type="molecule type" value="Genomic_DNA"/>
</dbReference>
<dbReference type="InterPro" id="IPR029021">
    <property type="entry name" value="Prot-tyrosine_phosphatase-like"/>
</dbReference>
<name>H2B265_KAZAF</name>
<gene>
    <name evidence="7" type="primary">KAFR0L01070</name>
    <name evidence="7" type="ORF">KAFR_0L01070</name>
</gene>
<dbReference type="InterPro" id="IPR050348">
    <property type="entry name" value="Protein-Tyr_Phosphatase"/>
</dbReference>
<dbReference type="SMART" id="SM00404">
    <property type="entry name" value="PTPc_motif"/>
    <property type="match status" value="1"/>
</dbReference>
<dbReference type="Gene3D" id="3.90.190.10">
    <property type="entry name" value="Protein tyrosine phosphatase superfamily"/>
    <property type="match status" value="1"/>
</dbReference>
<evidence type="ECO:0000256" key="2">
    <source>
        <dbReference type="ARBA" id="ARBA00013064"/>
    </source>
</evidence>
<dbReference type="GO" id="GO:0071852">
    <property type="term" value="P:fungal-type cell wall organization or biogenesis"/>
    <property type="evidence" value="ECO:0007669"/>
    <property type="project" value="EnsemblFungi"/>
</dbReference>
<dbReference type="PROSITE" id="PS50206">
    <property type="entry name" value="RHODANESE_3"/>
    <property type="match status" value="1"/>
</dbReference>
<dbReference type="Pfam" id="PF00581">
    <property type="entry name" value="Rhodanese"/>
    <property type="match status" value="1"/>
</dbReference>
<dbReference type="EC" id="3.1.3.48" evidence="2"/>
<dbReference type="PROSITE" id="PS00383">
    <property type="entry name" value="TYR_PHOSPHATASE_1"/>
    <property type="match status" value="1"/>
</dbReference>
<dbReference type="SUPFAM" id="SSF52799">
    <property type="entry name" value="(Phosphotyrosine protein) phosphatases II"/>
    <property type="match status" value="1"/>
</dbReference>
<dbReference type="InterPro" id="IPR016130">
    <property type="entry name" value="Tyr_Pase_AS"/>
</dbReference>
<dbReference type="GO" id="GO:0004725">
    <property type="term" value="F:protein tyrosine phosphatase activity"/>
    <property type="evidence" value="ECO:0007669"/>
    <property type="project" value="UniProtKB-EC"/>
</dbReference>
<dbReference type="CDD" id="cd18533">
    <property type="entry name" value="PTP_fungal"/>
    <property type="match status" value="1"/>
</dbReference>
<feature type="region of interest" description="Disordered" evidence="3">
    <location>
        <begin position="456"/>
        <end position="484"/>
    </location>
</feature>
<dbReference type="PANTHER" id="PTHR19134:SF547">
    <property type="entry name" value="TYROSINE-PROTEIN PHOSPHATASE 3"/>
    <property type="match status" value="1"/>
</dbReference>
<dbReference type="KEGG" id="kaf:KAFR_0L01070"/>
<dbReference type="PROSITE" id="PS50055">
    <property type="entry name" value="TYR_PHOSPHATASE_PTP"/>
    <property type="match status" value="1"/>
</dbReference>
<dbReference type="SUPFAM" id="SSF52821">
    <property type="entry name" value="Rhodanese/Cell cycle control phosphatase"/>
    <property type="match status" value="1"/>
</dbReference>
<evidence type="ECO:0000256" key="3">
    <source>
        <dbReference type="SAM" id="MobiDB-lite"/>
    </source>
</evidence>
<feature type="domain" description="Tyrosine specific protein phosphatases" evidence="5">
    <location>
        <begin position="749"/>
        <end position="820"/>
    </location>
</feature>
<dbReference type="GO" id="GO:1903138">
    <property type="term" value="P:negative regulation of cell integrity MAPK cascade"/>
    <property type="evidence" value="ECO:0007669"/>
    <property type="project" value="EnsemblFungi"/>
</dbReference>
<dbReference type="STRING" id="1071382.H2B265"/>
<evidence type="ECO:0000313" key="8">
    <source>
        <dbReference type="Proteomes" id="UP000005220"/>
    </source>
</evidence>
<dbReference type="PRINTS" id="PR00700">
    <property type="entry name" value="PRTYPHPHTASE"/>
</dbReference>
<dbReference type="SMART" id="SM00194">
    <property type="entry name" value="PTPc"/>
    <property type="match status" value="1"/>
</dbReference>
<dbReference type="GO" id="GO:0071474">
    <property type="term" value="P:cellular hyperosmotic response"/>
    <property type="evidence" value="ECO:0007669"/>
    <property type="project" value="EnsemblFungi"/>
</dbReference>
<dbReference type="InterPro" id="IPR000242">
    <property type="entry name" value="PTP_cat"/>
</dbReference>
<dbReference type="GO" id="GO:0071507">
    <property type="term" value="P:pheromone response MAPK cascade"/>
    <property type="evidence" value="ECO:0007669"/>
    <property type="project" value="EnsemblFungi"/>
</dbReference>
<dbReference type="InterPro" id="IPR000387">
    <property type="entry name" value="Tyr_Pase_dom"/>
</dbReference>
<dbReference type="GO" id="GO:0005634">
    <property type="term" value="C:nucleus"/>
    <property type="evidence" value="ECO:0007669"/>
    <property type="project" value="EnsemblFungi"/>
</dbReference>
<keyword evidence="8" id="KW-1185">Reference proteome</keyword>
<accession>H2B265</accession>
<dbReference type="Gene3D" id="3.40.250.10">
    <property type="entry name" value="Rhodanese-like domain"/>
    <property type="match status" value="1"/>
</dbReference>
<comment type="similarity">
    <text evidence="1">Belongs to the protein-tyrosine phosphatase family. Non-receptor class subfamily.</text>
</comment>
<dbReference type="InterPro" id="IPR003595">
    <property type="entry name" value="Tyr_Pase_cat"/>
</dbReference>
<evidence type="ECO:0000313" key="7">
    <source>
        <dbReference type="EMBL" id="CCF60715.1"/>
    </source>
</evidence>
<dbReference type="OrthoDB" id="6058203at2759"/>
<dbReference type="RefSeq" id="XP_003959850.1">
    <property type="nucleotide sequence ID" value="XM_003959801.1"/>
</dbReference>
<dbReference type="HOGENOM" id="CLU_007989_1_0_1"/>
<dbReference type="PANTHER" id="PTHR19134">
    <property type="entry name" value="RECEPTOR-TYPE TYROSINE-PROTEIN PHOSPHATASE"/>
    <property type="match status" value="1"/>
</dbReference>
<dbReference type="GO" id="GO:0140311">
    <property type="term" value="F:protein sequestering activity"/>
    <property type="evidence" value="ECO:0007669"/>
    <property type="project" value="EnsemblFungi"/>
</dbReference>
<reference evidence="7 8" key="1">
    <citation type="journal article" date="2011" name="Proc. Natl. Acad. Sci. U.S.A.">
        <title>Evolutionary erosion of yeast sex chromosomes by mating-type switching accidents.</title>
        <authorList>
            <person name="Gordon J.L."/>
            <person name="Armisen D."/>
            <person name="Proux-Wera E."/>
            <person name="Oheigeartaigh S.S."/>
            <person name="Byrne K.P."/>
            <person name="Wolfe K.H."/>
        </authorList>
    </citation>
    <scope>NUCLEOTIDE SEQUENCE [LARGE SCALE GENOMIC DNA]</scope>
    <source>
        <strain evidence="8">ATCC 22294 / BCRC 22015 / CBS 2517 / CECT 1963 / NBRC 1671 / NRRL Y-8276</strain>
    </source>
</reference>
<dbReference type="GO" id="GO:0043937">
    <property type="term" value="P:regulation of sporulation"/>
    <property type="evidence" value="ECO:0007669"/>
    <property type="project" value="EnsemblFungi"/>
</dbReference>
<dbReference type="InParanoid" id="H2B265"/>
<dbReference type="PROSITE" id="PS50056">
    <property type="entry name" value="TYR_PHOSPHATASE_2"/>
    <property type="match status" value="1"/>
</dbReference>
<feature type="domain" description="Tyrosine-protein phosphatase" evidence="4">
    <location>
        <begin position="523"/>
        <end position="829"/>
    </location>
</feature>
<dbReference type="InterPro" id="IPR001763">
    <property type="entry name" value="Rhodanese-like_dom"/>
</dbReference>
<dbReference type="InterPro" id="IPR036873">
    <property type="entry name" value="Rhodanese-like_dom_sf"/>
</dbReference>
<dbReference type="eggNOG" id="KOG0789">
    <property type="taxonomic scope" value="Eukaryota"/>
</dbReference>
<organism evidence="7 8">
    <name type="scientific">Kazachstania africana (strain ATCC 22294 / BCRC 22015 / CBS 2517 / CECT 1963 / NBRC 1671 / NRRL Y-8276)</name>
    <name type="common">Yeast</name>
    <name type="synonym">Kluyveromyces africanus</name>
    <dbReference type="NCBI Taxonomy" id="1071382"/>
    <lineage>
        <taxon>Eukaryota</taxon>
        <taxon>Fungi</taxon>
        <taxon>Dikarya</taxon>
        <taxon>Ascomycota</taxon>
        <taxon>Saccharomycotina</taxon>
        <taxon>Saccharomycetes</taxon>
        <taxon>Saccharomycetales</taxon>
        <taxon>Saccharomycetaceae</taxon>
        <taxon>Kazachstania</taxon>
    </lineage>
</organism>
<sequence>MTYLDGPHHRNGDTLFNMNDVSESQLKMPPLSPANNKNFLSRSPLSPGHPSLMKSITAPVLSSAKTYEQRFLKPDGVHIISPLELGKLITTQEQSSLLILDLRSFTDYSKSFIKHSLHISLPSTLLKRKNFTFEKLLQNLTPSEQQLLNTKFDHLNGLKIIVYDNSTIQDDNSISLACFGITSKILNYPLYKKDKNSVSVLSSGFFQFEILFPELVSDIILPDSSIDTANSIEDISMSETNLSIRLSSMNISTSPSSLATPQKNFANDSPISASSPISALFKFQLPFTKTNASPFKIPQNEESMNLESYLNAVNIKEEYSRWQHRKENQGGNSLHTFQFPKRTETDQTGSNNKIDEFKDKLSVQIKYSNLVSKYSQEEIDSNIPKWFQELMSRTKVQFASQFQKLDILEKKRLNSSLSMKSSTRSSRDSKGSIFAMDFKYPGHLQTSSDVTMSSNNSISIQSISPTPNPSLSNNKYGHQKRSHSQPFLLSSMKKKWLHDINNSDEDDEEDNIVISSGVELGSKNRYKDIFPYEHTRVKLRKRSRNEFSSISSILSNELKENIEENEELDEVRDNLDIWDNYINANYLKLPELTLENELRENLEFSPLPPVSEKVRYIATQAPLLSTVHDFYTCILNDRVPLVIALTNEVENGLEKCFKYWEERDYNGIKIELSEELQLIESNDNVILRKIKLLYDNNTKTYELLQLQIKNWPDLGTLNDPLEIIQAVVFKNILIKTLFDKNVFQKDFLPTVLVHCSAGCGRTGTWCTIDSILSNLDNFDILRNEFRKGSSENKLYDPVAWTINVFRKQRISMVQNINQFLFIYDSLLHFFTLKINDDVYQKTQDKQDAENSMMLLLEKFKDLNIIERFVESKITEPLPIFV</sequence>
<dbReference type="Proteomes" id="UP000005220">
    <property type="component" value="Chromosome 12"/>
</dbReference>
<dbReference type="FunCoup" id="H2B265">
    <property type="interactions" value="139"/>
</dbReference>